<feature type="transmembrane region" description="Helical" evidence="1">
    <location>
        <begin position="88"/>
        <end position="107"/>
    </location>
</feature>
<feature type="transmembrane region" description="Helical" evidence="1">
    <location>
        <begin position="51"/>
        <end position="68"/>
    </location>
</feature>
<dbReference type="KEGG" id="vg:77950867"/>
<sequence>METKNDFVAGDDYFKESFLPIIFLFLVLIGVNVYVDRIDVDGIQSLDGFKQYLLTVWAAFGLQVILIVTTFKFQKKLEQLYGHKPNNWYTTAGSIGGVVAFVVNSGCIRKGSHGVLAKITLWVLGILGVVSLLTKVIDLVGGTFIYMGAL</sequence>
<dbReference type="EMBL" id="MZ648214">
    <property type="protein sequence ID" value="UCR92025.1"/>
    <property type="molecule type" value="Genomic_DNA"/>
</dbReference>
<evidence type="ECO:0000313" key="3">
    <source>
        <dbReference type="Proteomes" id="UP000827613"/>
    </source>
</evidence>
<reference evidence="2 3" key="1">
    <citation type="submission" date="2021-07" db="EMBL/GenBank/DDBJ databases">
        <authorList>
            <person name="Chang J."/>
            <person name="Qu Y."/>
            <person name="Liang Y."/>
        </authorList>
    </citation>
    <scope>NUCLEOTIDE SEQUENCE [LARGE SCALE GENOMIC DNA]</scope>
</reference>
<accession>A0AAE8Y2Y3</accession>
<name>A0AAE8Y2Y3_9CAUD</name>
<keyword evidence="1" id="KW-0472">Membrane</keyword>
<feature type="transmembrane region" description="Helical" evidence="1">
    <location>
        <begin position="119"/>
        <end position="147"/>
    </location>
</feature>
<evidence type="ECO:0000256" key="1">
    <source>
        <dbReference type="SAM" id="Phobius"/>
    </source>
</evidence>
<keyword evidence="3" id="KW-1185">Reference proteome</keyword>
<evidence type="ECO:0000313" key="2">
    <source>
        <dbReference type="EMBL" id="UCR92025.1"/>
    </source>
</evidence>
<proteinExistence type="predicted"/>
<keyword evidence="1" id="KW-1133">Transmembrane helix</keyword>
<feature type="transmembrane region" description="Helical" evidence="1">
    <location>
        <begin position="17"/>
        <end position="35"/>
    </location>
</feature>
<keyword evidence="1" id="KW-0812">Transmembrane</keyword>
<organism evidence="2 3">
    <name type="scientific">Escherichia phage vB_EcoP_IMEP8</name>
    <dbReference type="NCBI Taxonomy" id="2866663"/>
    <lineage>
        <taxon>Viruses</taxon>
        <taxon>Duplodnaviria</taxon>
        <taxon>Heunggongvirae</taxon>
        <taxon>Uroviricota</taxon>
        <taxon>Caudoviricetes</taxon>
        <taxon>Mktvariviridae</taxon>
        <taxon>Gordonclarkvirinae</taxon>
        <taxon>Kuravirus</taxon>
        <taxon>Kuravirus IMEP8</taxon>
    </lineage>
</organism>
<dbReference type="Proteomes" id="UP000827613">
    <property type="component" value="Segment"/>
</dbReference>
<dbReference type="GeneID" id="77950867"/>
<protein>
    <submittedName>
        <fullName evidence="2">Uncharacterized protein</fullName>
    </submittedName>
</protein>
<dbReference type="RefSeq" id="YP_010674554.1">
    <property type="nucleotide sequence ID" value="NC_070993.1"/>
</dbReference>